<accession>A8SJI2</accession>
<dbReference type="InterPro" id="IPR037891">
    <property type="entry name" value="Cdil-like_sf"/>
</dbReference>
<dbReference type="SUPFAM" id="SSF160207">
    <property type="entry name" value="NMB0488-like"/>
    <property type="match status" value="1"/>
</dbReference>
<dbReference type="Proteomes" id="UP000003162">
    <property type="component" value="Unassembled WGS sequence"/>
</dbReference>
<dbReference type="RefSeq" id="WP_004832152.1">
    <property type="nucleotide sequence ID" value="NZ_DS483516.1"/>
</dbReference>
<comment type="caution">
    <text evidence="1">The sequence shown here is derived from an EMBL/GenBank/DDBJ whole genome shotgun (WGS) entry which is preliminary data.</text>
</comment>
<organism evidence="1 2">
    <name type="scientific">Parvimonas micra ATCC 33270</name>
    <dbReference type="NCBI Taxonomy" id="411465"/>
    <lineage>
        <taxon>Bacteria</taxon>
        <taxon>Bacillati</taxon>
        <taxon>Bacillota</taxon>
        <taxon>Tissierellia</taxon>
        <taxon>Tissierellales</taxon>
        <taxon>Peptoniphilaceae</taxon>
        <taxon>Parvimonas</taxon>
    </lineage>
</organism>
<dbReference type="AlphaFoldDB" id="A8SJI2"/>
<reference evidence="1 2" key="1">
    <citation type="submission" date="2007-09" db="EMBL/GenBank/DDBJ databases">
        <title>Draft genome sequence of Peptostreptococcus micros (ATCC 33270).</title>
        <authorList>
            <person name="Sudarsanam P."/>
            <person name="Ley R."/>
            <person name="Guruge J."/>
            <person name="Turnbaugh P.J."/>
            <person name="Mahowald M."/>
            <person name="Liep D."/>
            <person name="Gordon J."/>
        </authorList>
    </citation>
    <scope>NUCLEOTIDE SEQUENCE [LARGE SCALE GENOMIC DNA]</scope>
    <source>
        <strain evidence="1 2">ATCC 33270</strain>
    </source>
</reference>
<dbReference type="GeneID" id="93384423"/>
<reference evidence="1 2" key="2">
    <citation type="submission" date="2007-09" db="EMBL/GenBank/DDBJ databases">
        <authorList>
            <person name="Fulton L."/>
            <person name="Clifton S."/>
            <person name="Fulton B."/>
            <person name="Xu J."/>
            <person name="Minx P."/>
            <person name="Pepin K.H."/>
            <person name="Johnson M."/>
            <person name="Thiruvilangam P."/>
            <person name="Bhonagiri V."/>
            <person name="Nash W.E."/>
            <person name="Mardis E.R."/>
            <person name="Wilson R.K."/>
        </authorList>
    </citation>
    <scope>NUCLEOTIDE SEQUENCE [LARGE SCALE GENOMIC DNA]</scope>
    <source>
        <strain evidence="1 2">ATCC 33270</strain>
    </source>
</reference>
<sequence>MIEKARVSVYLGNNILIIPNIRSEIGLWKSQYQDKIYSYAMSNTEFGNEILTKLKYSENSKCENSKKDFWTITGIKSYSTFSKKYKSIDISKYDDKIEIEVWYYSGKGYELSENPNDTVELLLPINPEVLGETVRNLALNSKDIDFENISKNGGFETADDSKVSYKLLPDEYIDIEDGHTDAYQIYIHEDYENNYIGFMIDTAYESFSSEDVKEKWKMWYGDLKSFKYKEIDNKEYYVEIIGKTNKVEKHSYLYKDGEEVLELTFEIDLVNTPQDIQEKIKKDFTKFVKSVKVVKK</sequence>
<gene>
    <name evidence="1" type="ORF">PEPMIC_00314</name>
</gene>
<dbReference type="eggNOG" id="ENOG5033KE0">
    <property type="taxonomic scope" value="Bacteria"/>
</dbReference>
<proteinExistence type="predicted"/>
<name>A8SJI2_9FIRM</name>
<dbReference type="EMBL" id="ABEE02000015">
    <property type="protein sequence ID" value="EDP24465.1"/>
    <property type="molecule type" value="Genomic_DNA"/>
</dbReference>
<protein>
    <submittedName>
        <fullName evidence="1">Uncharacterized protein</fullName>
    </submittedName>
</protein>
<evidence type="ECO:0000313" key="1">
    <source>
        <dbReference type="EMBL" id="EDP24465.1"/>
    </source>
</evidence>
<dbReference type="HOGENOM" id="CLU_949464_0_0_9"/>
<dbReference type="Gene3D" id="3.40.1590.10">
    <property type="entry name" value="NMB0488-like"/>
    <property type="match status" value="1"/>
</dbReference>
<evidence type="ECO:0000313" key="2">
    <source>
        <dbReference type="Proteomes" id="UP000003162"/>
    </source>
</evidence>